<keyword evidence="3" id="KW-1185">Reference proteome</keyword>
<dbReference type="Proteomes" id="UP000198604">
    <property type="component" value="Unassembled WGS sequence"/>
</dbReference>
<organism evidence="2 3">
    <name type="scientific">Streptococcus varani</name>
    <dbReference type="NCBI Taxonomy" id="1608583"/>
    <lineage>
        <taxon>Bacteria</taxon>
        <taxon>Bacillati</taxon>
        <taxon>Bacillota</taxon>
        <taxon>Bacilli</taxon>
        <taxon>Lactobacillales</taxon>
        <taxon>Streptococcaceae</taxon>
        <taxon>Streptococcus</taxon>
    </lineage>
</organism>
<sequence>MKQIVVVENMSCQNCIKHVTSHFLTLEGVSTVEVHLDTKEVILSTEKEHELSEFQTSLQDTVYEVLAIKE</sequence>
<evidence type="ECO:0000313" key="2">
    <source>
        <dbReference type="EMBL" id="CQR23983.1"/>
    </source>
</evidence>
<dbReference type="Gene3D" id="3.30.70.100">
    <property type="match status" value="1"/>
</dbReference>
<evidence type="ECO:0000259" key="1">
    <source>
        <dbReference type="PROSITE" id="PS50846"/>
    </source>
</evidence>
<dbReference type="EMBL" id="CTEN01000001">
    <property type="protein sequence ID" value="CQR23983.1"/>
    <property type="molecule type" value="Genomic_DNA"/>
</dbReference>
<dbReference type="GO" id="GO:0046872">
    <property type="term" value="F:metal ion binding"/>
    <property type="evidence" value="ECO:0007669"/>
    <property type="project" value="InterPro"/>
</dbReference>
<dbReference type="OrthoDB" id="9813965at2"/>
<dbReference type="CDD" id="cd00371">
    <property type="entry name" value="HMA"/>
    <property type="match status" value="1"/>
</dbReference>
<dbReference type="InterPro" id="IPR006121">
    <property type="entry name" value="HMA_dom"/>
</dbReference>
<proteinExistence type="predicted"/>
<name>A0A0E4CRX4_9STRE</name>
<dbReference type="RefSeq" id="WP_093649701.1">
    <property type="nucleotide sequence ID" value="NZ_CTEN01000001.1"/>
</dbReference>
<protein>
    <submittedName>
        <fullName evidence="2">Copper chaperone</fullName>
    </submittedName>
</protein>
<dbReference type="AlphaFoldDB" id="A0A0E4CRX4"/>
<gene>
    <name evidence="2" type="ORF">BN1356_00355</name>
</gene>
<dbReference type="SUPFAM" id="SSF55008">
    <property type="entry name" value="HMA, heavy metal-associated domain"/>
    <property type="match status" value="1"/>
</dbReference>
<dbReference type="InterPro" id="IPR036163">
    <property type="entry name" value="HMA_dom_sf"/>
</dbReference>
<feature type="domain" description="HMA" evidence="1">
    <location>
        <begin position="1"/>
        <end position="66"/>
    </location>
</feature>
<reference evidence="3" key="1">
    <citation type="submission" date="2015-03" db="EMBL/GenBank/DDBJ databases">
        <authorList>
            <person name="Urmite Genomes"/>
        </authorList>
    </citation>
    <scope>NUCLEOTIDE SEQUENCE [LARGE SCALE GENOMIC DNA]</scope>
    <source>
        <strain evidence="3">FF10</strain>
    </source>
</reference>
<evidence type="ECO:0000313" key="3">
    <source>
        <dbReference type="Proteomes" id="UP000198604"/>
    </source>
</evidence>
<dbReference type="Pfam" id="PF00403">
    <property type="entry name" value="HMA"/>
    <property type="match status" value="1"/>
</dbReference>
<accession>A0A0E4CRX4</accession>
<dbReference type="STRING" id="1608583.BN1356_00355"/>
<dbReference type="PROSITE" id="PS50846">
    <property type="entry name" value="HMA_2"/>
    <property type="match status" value="1"/>
</dbReference>